<dbReference type="AlphaFoldDB" id="A0A8K0V7T3"/>
<protein>
    <submittedName>
        <fullName evidence="1">Tail fiber assembly protein</fullName>
    </submittedName>
</protein>
<comment type="caution">
    <text evidence="1">The sequence shown here is derived from an EMBL/GenBank/DDBJ whole genome shotgun (WGS) entry which is preliminary data.</text>
</comment>
<evidence type="ECO:0000313" key="1">
    <source>
        <dbReference type="EMBL" id="MBK4716519.1"/>
    </source>
</evidence>
<proteinExistence type="predicted"/>
<keyword evidence="2" id="KW-1185">Reference proteome</keyword>
<reference evidence="1" key="1">
    <citation type="submission" date="2021-01" db="EMBL/GenBank/DDBJ databases">
        <title>Intestinitalea alba gen. nov., sp. nov., a novel genus of the family Enterobacteriaceae, isolated from the gut of the plastic-eating mealworm Tenebrio molitor L.</title>
        <authorList>
            <person name="Yang Y."/>
        </authorList>
    </citation>
    <scope>NUCLEOTIDE SEQUENCE</scope>
    <source>
        <strain evidence="1">BIT-L3</strain>
    </source>
</reference>
<dbReference type="InterPro" id="IPR003458">
    <property type="entry name" value="Phage_T4_Gp38_tail_assem"/>
</dbReference>
<dbReference type="EMBL" id="JAEPBH010000041">
    <property type="protein sequence ID" value="MBK4716519.1"/>
    <property type="molecule type" value="Genomic_DNA"/>
</dbReference>
<dbReference type="Proteomes" id="UP000659047">
    <property type="component" value="Unassembled WGS sequence"/>
</dbReference>
<evidence type="ECO:0000313" key="2">
    <source>
        <dbReference type="Proteomes" id="UP000659047"/>
    </source>
</evidence>
<name>A0A8K0V7T3_9ENTR</name>
<dbReference type="Pfam" id="PF02413">
    <property type="entry name" value="Caudo_TAP"/>
    <property type="match status" value="1"/>
</dbReference>
<sequence length="36" mass="4095">MLNEWKKFRVLLSRIDTAAAPDIEWPEYPTGSQSGS</sequence>
<gene>
    <name evidence="1" type="ORF">JJB97_14515</name>
</gene>
<organism evidence="1 2">
    <name type="scientific">Tenebrionibacter intestinalis</name>
    <dbReference type="NCBI Taxonomy" id="2799638"/>
    <lineage>
        <taxon>Bacteria</taxon>
        <taxon>Pseudomonadati</taxon>
        <taxon>Pseudomonadota</taxon>
        <taxon>Gammaproteobacteria</taxon>
        <taxon>Enterobacterales</taxon>
        <taxon>Enterobacteriaceae</taxon>
        <taxon>Tenebrionibacter/Tenebrionicola group</taxon>
        <taxon>Tenebrionibacter</taxon>
    </lineage>
</organism>
<accession>A0A8K0V7T3</accession>